<dbReference type="Proteomes" id="UP000886845">
    <property type="component" value="Unassembled WGS sequence"/>
</dbReference>
<proteinExistence type="inferred from homology"/>
<dbReference type="SMART" id="SM00934">
    <property type="entry name" value="OMPdecase"/>
    <property type="match status" value="1"/>
</dbReference>
<feature type="binding site" evidence="7 9">
    <location>
        <position position="213"/>
    </location>
    <ligand>
        <name>substrate</name>
    </ligand>
</feature>
<evidence type="ECO:0000259" key="11">
    <source>
        <dbReference type="SMART" id="SM00934"/>
    </source>
</evidence>
<dbReference type="GO" id="GO:0006207">
    <property type="term" value="P:'de novo' pyrimidine nucleobase biosynthetic process"/>
    <property type="evidence" value="ECO:0007669"/>
    <property type="project" value="InterPro"/>
</dbReference>
<keyword evidence="5 7" id="KW-0456">Lyase</keyword>
<dbReference type="CDD" id="cd04725">
    <property type="entry name" value="OMP_decarboxylase_like"/>
    <property type="match status" value="1"/>
</dbReference>
<dbReference type="Pfam" id="PF00215">
    <property type="entry name" value="OMPdecase"/>
    <property type="match status" value="1"/>
</dbReference>
<dbReference type="GO" id="GO:0044205">
    <property type="term" value="P:'de novo' UMP biosynthetic process"/>
    <property type="evidence" value="ECO:0007669"/>
    <property type="project" value="UniProtKB-UniRule"/>
</dbReference>
<gene>
    <name evidence="7 12" type="primary">pyrF</name>
    <name evidence="12" type="ORF">IAC79_05405</name>
</gene>
<feature type="active site" description="Proton donor" evidence="7">
    <location>
        <position position="60"/>
    </location>
</feature>
<evidence type="ECO:0000256" key="4">
    <source>
        <dbReference type="ARBA" id="ARBA00022975"/>
    </source>
</evidence>
<comment type="pathway">
    <text evidence="2 7 10">Pyrimidine metabolism; UMP biosynthesis via de novo pathway; UMP from orotate: step 2/2.</text>
</comment>
<feature type="binding site" evidence="7 9">
    <location>
        <position position="184"/>
    </location>
    <ligand>
        <name>substrate</name>
    </ligand>
</feature>
<dbReference type="NCBIfam" id="TIGR01740">
    <property type="entry name" value="pyrF"/>
    <property type="match status" value="1"/>
</dbReference>
<dbReference type="HAMAP" id="MF_01200_B">
    <property type="entry name" value="OMPdecase_type1_B"/>
    <property type="match status" value="1"/>
</dbReference>
<dbReference type="GO" id="GO:0004590">
    <property type="term" value="F:orotidine-5'-phosphate decarboxylase activity"/>
    <property type="evidence" value="ECO:0007669"/>
    <property type="project" value="UniProtKB-UniRule"/>
</dbReference>
<evidence type="ECO:0000256" key="8">
    <source>
        <dbReference type="PIRSR" id="PIRSR614732-1"/>
    </source>
</evidence>
<dbReference type="InterPro" id="IPR013785">
    <property type="entry name" value="Aldolase_TIM"/>
</dbReference>
<evidence type="ECO:0000256" key="1">
    <source>
        <dbReference type="ARBA" id="ARBA00002356"/>
    </source>
</evidence>
<evidence type="ECO:0000256" key="2">
    <source>
        <dbReference type="ARBA" id="ARBA00004861"/>
    </source>
</evidence>
<feature type="domain" description="Orotidine 5'-phosphate decarboxylase" evidence="11">
    <location>
        <begin position="3"/>
        <end position="229"/>
    </location>
</feature>
<evidence type="ECO:0000256" key="7">
    <source>
        <dbReference type="HAMAP-Rule" id="MF_01200"/>
    </source>
</evidence>
<dbReference type="InterPro" id="IPR001754">
    <property type="entry name" value="OMPdeCOase_dom"/>
</dbReference>
<dbReference type="GO" id="GO:0005829">
    <property type="term" value="C:cytosol"/>
    <property type="evidence" value="ECO:0007669"/>
    <property type="project" value="TreeGrafter"/>
</dbReference>
<keyword evidence="4 7" id="KW-0665">Pyrimidine biosynthesis</keyword>
<comment type="catalytic activity">
    <reaction evidence="6 7 10">
        <text>orotidine 5'-phosphate + H(+) = UMP + CO2</text>
        <dbReference type="Rhea" id="RHEA:11596"/>
        <dbReference type="ChEBI" id="CHEBI:15378"/>
        <dbReference type="ChEBI" id="CHEBI:16526"/>
        <dbReference type="ChEBI" id="CHEBI:57538"/>
        <dbReference type="ChEBI" id="CHEBI:57865"/>
        <dbReference type="EC" id="4.1.1.23"/>
    </reaction>
</comment>
<dbReference type="EC" id="4.1.1.23" evidence="7"/>
<feature type="binding site" evidence="7 9">
    <location>
        <position position="9"/>
    </location>
    <ligand>
        <name>substrate</name>
    </ligand>
</feature>
<keyword evidence="3 7" id="KW-0210">Decarboxylase</keyword>
<protein>
    <recommendedName>
        <fullName evidence="7">Orotidine 5'-phosphate decarboxylase</fullName>
        <ecNumber evidence="7">4.1.1.23</ecNumber>
    </recommendedName>
    <alternativeName>
        <fullName evidence="7">OMP decarboxylase</fullName>
        <shortName evidence="7">OMPDCase</shortName>
        <shortName evidence="7">OMPdecase</shortName>
    </alternativeName>
</protein>
<dbReference type="EMBL" id="DVOR01000173">
    <property type="protein sequence ID" value="HIV09531.1"/>
    <property type="molecule type" value="Genomic_DNA"/>
</dbReference>
<accession>A0A9D1NNW5</accession>
<dbReference type="PANTHER" id="PTHR32119:SF2">
    <property type="entry name" value="OROTIDINE 5'-PHOSPHATE DECARBOXYLASE"/>
    <property type="match status" value="1"/>
</dbReference>
<comment type="caution">
    <text evidence="12">The sequence shown here is derived from an EMBL/GenBank/DDBJ whole genome shotgun (WGS) entry which is preliminary data.</text>
</comment>
<organism evidence="12 13">
    <name type="scientific">Candidatus Spyradenecus faecavium</name>
    <dbReference type="NCBI Taxonomy" id="2840947"/>
    <lineage>
        <taxon>Bacteria</taxon>
        <taxon>Pseudomonadati</taxon>
        <taxon>Lentisphaerota</taxon>
        <taxon>Lentisphaeria</taxon>
        <taxon>Lentisphaerales</taxon>
        <taxon>Lentisphaeraceae</taxon>
        <taxon>Lentisphaeraceae incertae sedis</taxon>
        <taxon>Candidatus Spyradenecus</taxon>
    </lineage>
</organism>
<reference evidence="12" key="1">
    <citation type="submission" date="2020-10" db="EMBL/GenBank/DDBJ databases">
        <authorList>
            <person name="Gilroy R."/>
        </authorList>
    </citation>
    <scope>NUCLEOTIDE SEQUENCE</scope>
    <source>
        <strain evidence="12">35461</strain>
    </source>
</reference>
<evidence type="ECO:0000256" key="6">
    <source>
        <dbReference type="ARBA" id="ARBA00049157"/>
    </source>
</evidence>
<evidence type="ECO:0000313" key="12">
    <source>
        <dbReference type="EMBL" id="HIV09531.1"/>
    </source>
</evidence>
<feature type="binding site" evidence="7 9">
    <location>
        <position position="31"/>
    </location>
    <ligand>
        <name>substrate</name>
    </ligand>
</feature>
<dbReference type="InterPro" id="IPR047596">
    <property type="entry name" value="OMPdecase_bac"/>
</dbReference>
<feature type="binding site" evidence="7 9">
    <location>
        <position position="118"/>
    </location>
    <ligand>
        <name>substrate</name>
    </ligand>
</feature>
<sequence length="238" mass="24332">MAELIVALDVPNKAAVSQTLATLGDAVDFYKIGLELFTAEGPDIVRLVRDAGKRVFLDLKLHDIPRTVERAVRSIGGLGAELATIHASGGRAMIHAAAEAAAEFGAAAPKILAVTCLTSLDQSDLDDLGVARAMAAQVEALGLLAITNGADGIVCSPKEVAAMNRALIPAAQGRRVCFITPGVRPAGAAVGDQKRVATPAGAVRDGATHLVVGRPILEAPDPVAAARAIRAEMDAALA</sequence>
<evidence type="ECO:0000313" key="13">
    <source>
        <dbReference type="Proteomes" id="UP000886845"/>
    </source>
</evidence>
<feature type="active site" description="For OMPdecase activity" evidence="8">
    <location>
        <position position="60"/>
    </location>
</feature>
<feature type="active site" description="For OMPdecase activity" evidence="8">
    <location>
        <position position="63"/>
    </location>
</feature>
<comment type="similarity">
    <text evidence="7">Belongs to the OMP decarboxylase family. Type 1 subfamily.</text>
</comment>
<evidence type="ECO:0000256" key="3">
    <source>
        <dbReference type="ARBA" id="ARBA00022793"/>
    </source>
</evidence>
<evidence type="ECO:0000256" key="5">
    <source>
        <dbReference type="ARBA" id="ARBA00023239"/>
    </source>
</evidence>
<dbReference type="InterPro" id="IPR014732">
    <property type="entry name" value="OMPdecase"/>
</dbReference>
<dbReference type="InterPro" id="IPR018089">
    <property type="entry name" value="OMPdecase_AS"/>
</dbReference>
<feature type="active site" description="For OMPdecase activity" evidence="8">
    <location>
        <position position="58"/>
    </location>
</feature>
<comment type="subunit">
    <text evidence="7">Homodimer.</text>
</comment>
<feature type="binding site" evidence="7 9">
    <location>
        <position position="193"/>
    </location>
    <ligand>
        <name>substrate</name>
    </ligand>
</feature>
<feature type="binding site" evidence="7 9">
    <location>
        <position position="214"/>
    </location>
    <ligand>
        <name>substrate</name>
    </ligand>
</feature>
<dbReference type="Gene3D" id="3.20.20.70">
    <property type="entry name" value="Aldolase class I"/>
    <property type="match status" value="1"/>
</dbReference>
<comment type="function">
    <text evidence="1 7">Catalyzes the decarboxylation of orotidine 5'-monophosphate (OMP) to uridine 5'-monophosphate (UMP).</text>
</comment>
<dbReference type="AlphaFoldDB" id="A0A9D1NNW5"/>
<dbReference type="InterPro" id="IPR011060">
    <property type="entry name" value="RibuloseP-bd_barrel"/>
</dbReference>
<dbReference type="NCBIfam" id="NF001273">
    <property type="entry name" value="PRK00230.1"/>
    <property type="match status" value="1"/>
</dbReference>
<dbReference type="PANTHER" id="PTHR32119">
    <property type="entry name" value="OROTIDINE 5'-PHOSPHATE DECARBOXYLASE"/>
    <property type="match status" value="1"/>
</dbReference>
<dbReference type="SUPFAM" id="SSF51366">
    <property type="entry name" value="Ribulose-phoshate binding barrel"/>
    <property type="match status" value="1"/>
</dbReference>
<evidence type="ECO:0000256" key="9">
    <source>
        <dbReference type="PIRSR" id="PIRSR614732-2"/>
    </source>
</evidence>
<evidence type="ECO:0000256" key="10">
    <source>
        <dbReference type="RuleBase" id="RU000512"/>
    </source>
</evidence>
<dbReference type="PROSITE" id="PS00156">
    <property type="entry name" value="OMPDECASE"/>
    <property type="match status" value="1"/>
</dbReference>
<name>A0A9D1NNW5_9BACT</name>
<reference evidence="12" key="2">
    <citation type="journal article" date="2021" name="PeerJ">
        <title>Extensive microbial diversity within the chicken gut microbiome revealed by metagenomics and culture.</title>
        <authorList>
            <person name="Gilroy R."/>
            <person name="Ravi A."/>
            <person name="Getino M."/>
            <person name="Pursley I."/>
            <person name="Horton D.L."/>
            <person name="Alikhan N.F."/>
            <person name="Baker D."/>
            <person name="Gharbi K."/>
            <person name="Hall N."/>
            <person name="Watson M."/>
            <person name="Adriaenssens E.M."/>
            <person name="Foster-Nyarko E."/>
            <person name="Jarju S."/>
            <person name="Secka A."/>
            <person name="Antonio M."/>
            <person name="Oren A."/>
            <person name="Chaudhuri R.R."/>
            <person name="La Ragione R."/>
            <person name="Hildebrand F."/>
            <person name="Pallen M.J."/>
        </authorList>
    </citation>
    <scope>NUCLEOTIDE SEQUENCE</scope>
    <source>
        <strain evidence="12">35461</strain>
    </source>
</reference>
<feature type="binding site" evidence="7">
    <location>
        <begin position="58"/>
        <end position="67"/>
    </location>
    <ligand>
        <name>substrate</name>
    </ligand>
</feature>